<evidence type="ECO:0000256" key="3">
    <source>
        <dbReference type="ARBA" id="ARBA00023125"/>
    </source>
</evidence>
<dbReference type="GO" id="GO:0003677">
    <property type="term" value="F:DNA binding"/>
    <property type="evidence" value="ECO:0007669"/>
    <property type="project" value="UniProtKB-KW"/>
</dbReference>
<reference evidence="5 6" key="1">
    <citation type="submission" date="2016-10" db="EMBL/GenBank/DDBJ databases">
        <authorList>
            <person name="Cai Z."/>
        </authorList>
    </citation>
    <scope>NUCLEOTIDE SEQUENCE [LARGE SCALE GENOMIC DNA]</scope>
    <source>
        <strain evidence="5 6">CGMCC 1.10826</strain>
    </source>
</reference>
<dbReference type="InterPro" id="IPR036390">
    <property type="entry name" value="WH_DNA-bd_sf"/>
</dbReference>
<protein>
    <submittedName>
        <fullName evidence="5">Predicted transcriptional regulator</fullName>
    </submittedName>
</protein>
<evidence type="ECO:0000256" key="1">
    <source>
        <dbReference type="ARBA" id="ARBA00011046"/>
    </source>
</evidence>
<keyword evidence="6" id="KW-1185">Reference proteome</keyword>
<dbReference type="SUPFAM" id="SSF46785">
    <property type="entry name" value="Winged helix' DNA-binding domain"/>
    <property type="match status" value="1"/>
</dbReference>
<dbReference type="OrthoDB" id="9813987at2"/>
<keyword evidence="3" id="KW-0238">DNA-binding</keyword>
<dbReference type="GO" id="GO:0045892">
    <property type="term" value="P:negative regulation of DNA-templated transcription"/>
    <property type="evidence" value="ECO:0007669"/>
    <property type="project" value="InterPro"/>
</dbReference>
<dbReference type="Pfam" id="PF03965">
    <property type="entry name" value="Penicillinase_R"/>
    <property type="match status" value="1"/>
</dbReference>
<evidence type="ECO:0000256" key="2">
    <source>
        <dbReference type="ARBA" id="ARBA00023015"/>
    </source>
</evidence>
<dbReference type="InterPro" id="IPR036388">
    <property type="entry name" value="WH-like_DNA-bd_sf"/>
</dbReference>
<evidence type="ECO:0000313" key="6">
    <source>
        <dbReference type="Proteomes" id="UP000250222"/>
    </source>
</evidence>
<name>A0A2Y9C2P0_9MICO</name>
<organism evidence="5 6">
    <name type="scientific">Georgenia satyanarayanai</name>
    <dbReference type="NCBI Taxonomy" id="860221"/>
    <lineage>
        <taxon>Bacteria</taxon>
        <taxon>Bacillati</taxon>
        <taxon>Actinomycetota</taxon>
        <taxon>Actinomycetes</taxon>
        <taxon>Micrococcales</taxon>
        <taxon>Bogoriellaceae</taxon>
        <taxon>Georgenia</taxon>
    </lineage>
</organism>
<accession>A0A2Y9C2P0</accession>
<keyword evidence="2" id="KW-0805">Transcription regulation</keyword>
<proteinExistence type="inferred from homology"/>
<gene>
    <name evidence="5" type="ORF">SAMN05216184_10172</name>
</gene>
<dbReference type="EMBL" id="UETB01000001">
    <property type="protein sequence ID" value="SSA36413.1"/>
    <property type="molecule type" value="Genomic_DNA"/>
</dbReference>
<dbReference type="AlphaFoldDB" id="A0A2Y9C2P0"/>
<dbReference type="InterPro" id="IPR005650">
    <property type="entry name" value="BlaI_family"/>
</dbReference>
<evidence type="ECO:0000256" key="4">
    <source>
        <dbReference type="ARBA" id="ARBA00023163"/>
    </source>
</evidence>
<dbReference type="RefSeq" id="WP_110850617.1">
    <property type="nucleotide sequence ID" value="NZ_QKLZ01000001.1"/>
</dbReference>
<keyword evidence="4" id="KW-0804">Transcription</keyword>
<comment type="similarity">
    <text evidence="1">Belongs to the BlaI transcriptional regulatory family.</text>
</comment>
<evidence type="ECO:0000313" key="5">
    <source>
        <dbReference type="EMBL" id="SSA36413.1"/>
    </source>
</evidence>
<dbReference type="Gene3D" id="6.10.140.850">
    <property type="match status" value="1"/>
</dbReference>
<sequence>MAEHAPTLGPLEREVMEILWDCPEEMCTRDVLERTGQSLAYTTIATVLTNLHRKGLVEKVLVGRVWAYRPLVARSEYTAEVMARALASSGNRSDSLLHFVGSIPEEDLAVLRTLLDGDGGAR</sequence>
<dbReference type="Proteomes" id="UP000250222">
    <property type="component" value="Unassembled WGS sequence"/>
</dbReference>
<dbReference type="Gene3D" id="1.10.10.10">
    <property type="entry name" value="Winged helix-like DNA-binding domain superfamily/Winged helix DNA-binding domain"/>
    <property type="match status" value="1"/>
</dbReference>